<dbReference type="NCBIfam" id="TIGR00103">
    <property type="entry name" value="DNA_YbaB_EbfC"/>
    <property type="match status" value="1"/>
</dbReference>
<dbReference type="Proteomes" id="UP000016900">
    <property type="component" value="Chromosome"/>
</dbReference>
<dbReference type="GO" id="GO:0043590">
    <property type="term" value="C:bacterial nucleoid"/>
    <property type="evidence" value="ECO:0007669"/>
    <property type="project" value="UniProtKB-UniRule"/>
</dbReference>
<keyword evidence="2" id="KW-0963">Cytoplasm</keyword>
<comment type="similarity">
    <text evidence="2">Belongs to the YbaB/EbfC family.</text>
</comment>
<dbReference type="PANTHER" id="PTHR33449">
    <property type="entry name" value="NUCLEOID-ASSOCIATED PROTEIN YBAB"/>
    <property type="match status" value="1"/>
</dbReference>
<dbReference type="Gene3D" id="3.30.1310.10">
    <property type="entry name" value="Nucleoid-associated protein YbaB-like domain"/>
    <property type="match status" value="1"/>
</dbReference>
<dbReference type="PANTHER" id="PTHR33449:SF1">
    <property type="entry name" value="NUCLEOID-ASSOCIATED PROTEIN YBAB"/>
    <property type="match status" value="1"/>
</dbReference>
<keyword evidence="1 2" id="KW-0238">DNA-binding</keyword>
<gene>
    <name evidence="3" type="ORF">HHS_07840</name>
</gene>
<dbReference type="RefSeq" id="WP_022564773.1">
    <property type="nucleotide sequence ID" value="NZ_CP010907.1"/>
</dbReference>
<dbReference type="InterPro" id="IPR036894">
    <property type="entry name" value="YbaB-like_sf"/>
</dbReference>
<dbReference type="PATRIC" id="fig|1235990.3.peg.779"/>
<dbReference type="EMBL" id="AP012554">
    <property type="protein sequence ID" value="BAO00754.1"/>
    <property type="molecule type" value="Genomic_DNA"/>
</dbReference>
<dbReference type="eggNOG" id="COG0718">
    <property type="taxonomic scope" value="Bacteria"/>
</dbReference>
<dbReference type="OrthoDB" id="9808738at2"/>
<dbReference type="PIRSF" id="PIRSF004555">
    <property type="entry name" value="UCP004555"/>
    <property type="match status" value="1"/>
</dbReference>
<evidence type="ECO:0000313" key="4">
    <source>
        <dbReference type="Proteomes" id="UP000016900"/>
    </source>
</evidence>
<name>U3U8N6_9GAMM</name>
<dbReference type="GO" id="GO:0003677">
    <property type="term" value="F:DNA binding"/>
    <property type="evidence" value="ECO:0007669"/>
    <property type="project" value="UniProtKB-UniRule"/>
</dbReference>
<reference evidence="3 4" key="1">
    <citation type="submission" date="2012-10" db="EMBL/GenBank/DDBJ databases">
        <title>Genome sequence of the symbiont of the pentatomidae stink bug Halyomorpha halys.</title>
        <authorList>
            <person name="Kobayashi H."/>
            <person name="Fujii-Muramatsu R."/>
            <person name="Takeishi K."/>
            <person name="Noda H."/>
        </authorList>
    </citation>
    <scope>NUCLEOTIDE SEQUENCE [LARGE SCALE GENOMIC DNA]</scope>
</reference>
<evidence type="ECO:0000256" key="1">
    <source>
        <dbReference type="ARBA" id="ARBA00023125"/>
    </source>
</evidence>
<dbReference type="AlphaFoldDB" id="U3U8N6"/>
<sequence length="101" mass="11324">MFSKDGLGNLMKQTQQIQDKMTKVQKEISAIEVTGESGAGLVKVTLNGTYSCKRIKIDPSLLEEDKEILEDLIAAAFNDVIRRIEEIQKEKMLKYATISGF</sequence>
<keyword evidence="4" id="KW-1185">Reference proteome</keyword>
<proteinExistence type="inferred from homology"/>
<comment type="subcellular location">
    <subcellularLocation>
        <location evidence="2">Cytoplasm</location>
        <location evidence="2">Nucleoid</location>
    </subcellularLocation>
</comment>
<evidence type="ECO:0000256" key="2">
    <source>
        <dbReference type="HAMAP-Rule" id="MF_00274"/>
    </source>
</evidence>
<dbReference type="SUPFAM" id="SSF82607">
    <property type="entry name" value="YbaB-like"/>
    <property type="match status" value="1"/>
</dbReference>
<dbReference type="HAMAP" id="MF_00274">
    <property type="entry name" value="DNA_YbaB_EbfC"/>
    <property type="match status" value="1"/>
</dbReference>
<dbReference type="KEGG" id="hhs:HHS_07840"/>
<dbReference type="Pfam" id="PF02575">
    <property type="entry name" value="YbaB_DNA_bd"/>
    <property type="match status" value="1"/>
</dbReference>
<protein>
    <recommendedName>
        <fullName evidence="2">Nucleoid-associated protein HHS_07840</fullName>
    </recommendedName>
</protein>
<accession>U3U8N6</accession>
<comment type="function">
    <text evidence="2">Binds to DNA and alters its conformation. May be involved in regulation of gene expression, nucleoid organization and DNA protection.</text>
</comment>
<dbReference type="GO" id="GO:0005829">
    <property type="term" value="C:cytosol"/>
    <property type="evidence" value="ECO:0007669"/>
    <property type="project" value="TreeGrafter"/>
</dbReference>
<comment type="subunit">
    <text evidence="2">Homodimer.</text>
</comment>
<organism evidence="3 4">
    <name type="scientific">Candidatus Pantoea carbekii</name>
    <dbReference type="NCBI Taxonomy" id="1235990"/>
    <lineage>
        <taxon>Bacteria</taxon>
        <taxon>Pseudomonadati</taxon>
        <taxon>Pseudomonadota</taxon>
        <taxon>Gammaproteobacteria</taxon>
        <taxon>Enterobacterales</taxon>
        <taxon>Erwiniaceae</taxon>
        <taxon>Pantoea</taxon>
    </lineage>
</organism>
<evidence type="ECO:0000313" key="3">
    <source>
        <dbReference type="EMBL" id="BAO00754.1"/>
    </source>
</evidence>
<dbReference type="InterPro" id="IPR004401">
    <property type="entry name" value="YbaB/EbfC"/>
</dbReference>